<dbReference type="EMBL" id="JABXWD010000020">
    <property type="protein sequence ID" value="MBV6340368.1"/>
    <property type="molecule type" value="Genomic_DNA"/>
</dbReference>
<proteinExistence type="predicted"/>
<dbReference type="InterPro" id="IPR025455">
    <property type="entry name" value="DUF4276"/>
</dbReference>
<reference evidence="1 2" key="1">
    <citation type="journal article" date="2020" name="J Geophys Res Biogeosci">
        <title>Magnetotaxis as an Adaptation to Enable Bacterial Shuttling of Microbial Sulfur and Sulfur Cycling Across Aquatic Oxic#Anoxic Interfaces.</title>
        <authorList>
            <person name="Li J."/>
            <person name="Liu P."/>
            <person name="Wang J."/>
            <person name="Roberts A.P."/>
            <person name="Pan Y."/>
        </authorList>
    </citation>
    <scope>NUCLEOTIDE SEQUENCE [LARGE SCALE GENOMIC DNA]</scope>
    <source>
        <strain evidence="1 2">MYR-1_YQ</strain>
    </source>
</reference>
<sequence>MIKIAFFVEGQTERIFVEKFLDEYISLNKCELIVQKYIGNNKSVKRIFEKKNPYAKFYVLIHEVGNDEKVNITIRENAEVMIKSSDYSYIIGLRDLYPKSRQERDRVIKAFYKLFDKFDYSHKIKYILAIMEIEAWFLLDKDFFTKMTDNPQEVTKILDKKNTEEYNHPAKVIDKIYRLLGKEYNKHEDDSYNITYNLDYNFLCSDEVKARSDSWHCFVQCVDDCFR</sequence>
<keyword evidence="2" id="KW-1185">Reference proteome</keyword>
<dbReference type="RefSeq" id="WP_218250988.1">
    <property type="nucleotide sequence ID" value="NZ_JABXWD010000020.1"/>
</dbReference>
<organism evidence="1 2">
    <name type="scientific">Candidatus Magnetobacterium casense</name>
    <dbReference type="NCBI Taxonomy" id="1455061"/>
    <lineage>
        <taxon>Bacteria</taxon>
        <taxon>Pseudomonadati</taxon>
        <taxon>Nitrospirota</taxon>
        <taxon>Thermodesulfovibrionia</taxon>
        <taxon>Thermodesulfovibrionales</taxon>
        <taxon>Candidatus Magnetobacteriaceae</taxon>
        <taxon>Candidatus Magnetobacterium</taxon>
    </lineage>
</organism>
<dbReference type="Proteomes" id="UP001196980">
    <property type="component" value="Unassembled WGS sequence"/>
</dbReference>
<protein>
    <submittedName>
        <fullName evidence="1">DUF4276 family protein</fullName>
    </submittedName>
</protein>
<evidence type="ECO:0000313" key="1">
    <source>
        <dbReference type="EMBL" id="MBV6340368.1"/>
    </source>
</evidence>
<comment type="caution">
    <text evidence="1">The sequence shown here is derived from an EMBL/GenBank/DDBJ whole genome shotgun (WGS) entry which is preliminary data.</text>
</comment>
<name>A0ABS6RX45_9BACT</name>
<gene>
    <name evidence="1" type="ORF">HWQ67_02100</name>
</gene>
<dbReference type="Pfam" id="PF14103">
    <property type="entry name" value="DUF4276"/>
    <property type="match status" value="1"/>
</dbReference>
<evidence type="ECO:0000313" key="2">
    <source>
        <dbReference type="Proteomes" id="UP001196980"/>
    </source>
</evidence>
<accession>A0ABS6RX45</accession>